<feature type="chain" id="PRO_5008601920" evidence="3">
    <location>
        <begin position="21"/>
        <end position="473"/>
    </location>
</feature>
<dbReference type="RefSeq" id="XP_018163597.1">
    <property type="nucleotide sequence ID" value="XM_018295235.1"/>
</dbReference>
<evidence type="ECO:0000256" key="2">
    <source>
        <dbReference type="SAM" id="Phobius"/>
    </source>
</evidence>
<keyword evidence="2" id="KW-0472">Membrane</keyword>
<accession>A0A1B7YSQ4</accession>
<dbReference type="OrthoDB" id="4804793at2759"/>
<feature type="transmembrane region" description="Helical" evidence="2">
    <location>
        <begin position="419"/>
        <end position="438"/>
    </location>
</feature>
<gene>
    <name evidence="4" type="ORF">CH63R_00260</name>
</gene>
<feature type="region of interest" description="Disordered" evidence="1">
    <location>
        <begin position="317"/>
        <end position="342"/>
    </location>
</feature>
<proteinExistence type="predicted"/>
<name>A0A1B7YSQ4_COLHI</name>
<comment type="caution">
    <text evidence="4">The sequence shown here is derived from an EMBL/GenBank/DDBJ whole genome shotgun (WGS) entry which is preliminary data.</text>
</comment>
<keyword evidence="3" id="KW-0732">Signal</keyword>
<evidence type="ECO:0000313" key="5">
    <source>
        <dbReference type="Proteomes" id="UP000092177"/>
    </source>
</evidence>
<feature type="compositionally biased region" description="Polar residues" evidence="1">
    <location>
        <begin position="324"/>
        <end position="342"/>
    </location>
</feature>
<keyword evidence="2" id="KW-1133">Transmembrane helix</keyword>
<keyword evidence="5" id="KW-1185">Reference proteome</keyword>
<dbReference type="AlphaFoldDB" id="A0A1B7YSQ4"/>
<evidence type="ECO:0000313" key="4">
    <source>
        <dbReference type="EMBL" id="OBR15080.1"/>
    </source>
</evidence>
<sequence length="473" mass="53117">MRSLYHHLIILLSLFSLAWCDELDDYDYTVEQYDDTWEVYRNNQRLNSFVIDKARGRIIIEEAYNAWYDSPPRLRLRDIMVYIWVRADMSLSELTSVQIRDVSNQGTMDAIKDARVSTGIQAPTDFTVEENDTGWRDLIKADFYYTCSQLQKLLGVLNPAEDYDKKPVELEADPEIGGIGAVLELCDIRPLRGFGILLSGYMDLFVDTISAYPCYIIVYLVWFSNLIHVAFLSSELIDCARLLRVGASAEINENDWGFGQILPLFLLIGPDIATKKGTAKAMKKTTKTRSTGSDADIPEEKPIGLRRRLTTDLSEAATSRLHDTGSTMSSVSDPDNSKTNTQPLNQVSQIHTEPTEFGGMQSSGILSARHMNTADINTQMRDVLVAHCNETLNTGMIDAKSLRSHFKDCYTKSKSMEHVIVLACALVIAVTVAFFLAFHGVEIGQIGRFCGRSRSGFREHPTLFWQTSSSSSH</sequence>
<dbReference type="VEuPathDB" id="FungiDB:CH63R_00260"/>
<feature type="signal peptide" evidence="3">
    <location>
        <begin position="1"/>
        <end position="20"/>
    </location>
</feature>
<dbReference type="EMBL" id="LTAN01000001">
    <property type="protein sequence ID" value="OBR15080.1"/>
    <property type="molecule type" value="Genomic_DNA"/>
</dbReference>
<feature type="region of interest" description="Disordered" evidence="1">
    <location>
        <begin position="279"/>
        <end position="301"/>
    </location>
</feature>
<dbReference type="Proteomes" id="UP000092177">
    <property type="component" value="Chromosome 1"/>
</dbReference>
<evidence type="ECO:0000256" key="1">
    <source>
        <dbReference type="SAM" id="MobiDB-lite"/>
    </source>
</evidence>
<keyword evidence="2" id="KW-0812">Transmembrane</keyword>
<evidence type="ECO:0000256" key="3">
    <source>
        <dbReference type="SAM" id="SignalP"/>
    </source>
</evidence>
<dbReference type="GeneID" id="28859342"/>
<dbReference type="KEGG" id="chig:CH63R_00260"/>
<reference evidence="5" key="1">
    <citation type="journal article" date="2017" name="BMC Genomics">
        <title>Gapless genome assembly of Colletotrichum higginsianum reveals chromosome structure and association of transposable elements with secondary metabolite gene clusters.</title>
        <authorList>
            <person name="Dallery J.-F."/>
            <person name="Lapalu N."/>
            <person name="Zampounis A."/>
            <person name="Pigne S."/>
            <person name="Luyten I."/>
            <person name="Amselem J."/>
            <person name="Wittenberg A.H.J."/>
            <person name="Zhou S."/>
            <person name="de Queiroz M.V."/>
            <person name="Robin G.P."/>
            <person name="Auger A."/>
            <person name="Hainaut M."/>
            <person name="Henrissat B."/>
            <person name="Kim K.-T."/>
            <person name="Lee Y.-H."/>
            <person name="Lespinet O."/>
            <person name="Schwartz D.C."/>
            <person name="Thon M.R."/>
            <person name="O'Connell R.J."/>
        </authorList>
    </citation>
    <scope>NUCLEOTIDE SEQUENCE [LARGE SCALE GENOMIC DNA]</scope>
    <source>
        <strain evidence="5">IMI 349063</strain>
    </source>
</reference>
<protein>
    <submittedName>
        <fullName evidence="4">Uncharacterized protein</fullName>
    </submittedName>
</protein>
<organism evidence="4 5">
    <name type="scientific">Colletotrichum higginsianum (strain IMI 349063)</name>
    <name type="common">Crucifer anthracnose fungus</name>
    <dbReference type="NCBI Taxonomy" id="759273"/>
    <lineage>
        <taxon>Eukaryota</taxon>
        <taxon>Fungi</taxon>
        <taxon>Dikarya</taxon>
        <taxon>Ascomycota</taxon>
        <taxon>Pezizomycotina</taxon>
        <taxon>Sordariomycetes</taxon>
        <taxon>Hypocreomycetidae</taxon>
        <taxon>Glomerellales</taxon>
        <taxon>Glomerellaceae</taxon>
        <taxon>Colletotrichum</taxon>
        <taxon>Colletotrichum destructivum species complex</taxon>
    </lineage>
</organism>